<dbReference type="GO" id="GO:0008168">
    <property type="term" value="F:methyltransferase activity"/>
    <property type="evidence" value="ECO:0007669"/>
    <property type="project" value="InterPro"/>
</dbReference>
<reference evidence="1 2" key="1">
    <citation type="submission" date="2018-08" db="EMBL/GenBank/DDBJ databases">
        <title>Meiothermus roseus NBRC 110900 genome sequencing project.</title>
        <authorList>
            <person name="Da Costa M.S."/>
            <person name="Albuquerque L."/>
            <person name="Raposo P."/>
            <person name="Froufe H.J.C."/>
            <person name="Barroso C.S."/>
            <person name="Egas C."/>
        </authorList>
    </citation>
    <scope>NUCLEOTIDE SEQUENCE [LARGE SCALE GENOMIC DNA]</scope>
    <source>
        <strain evidence="1 2">NBRC 110900</strain>
    </source>
</reference>
<keyword evidence="2" id="KW-1185">Reference proteome</keyword>
<organism evidence="1 2">
    <name type="scientific">Calidithermus roseus</name>
    <dbReference type="NCBI Taxonomy" id="1644118"/>
    <lineage>
        <taxon>Bacteria</taxon>
        <taxon>Thermotogati</taxon>
        <taxon>Deinococcota</taxon>
        <taxon>Deinococci</taxon>
        <taxon>Thermales</taxon>
        <taxon>Thermaceae</taxon>
        <taxon>Calidithermus</taxon>
    </lineage>
</organism>
<accession>A0A399ENN5</accession>
<dbReference type="InterPro" id="IPR014776">
    <property type="entry name" value="4pyrrole_Mease_sub2"/>
</dbReference>
<protein>
    <submittedName>
        <fullName evidence="1">Uncharacterized protein</fullName>
    </submittedName>
</protein>
<dbReference type="Proteomes" id="UP000265341">
    <property type="component" value="Unassembled WGS sequence"/>
</dbReference>
<proteinExistence type="predicted"/>
<gene>
    <name evidence="1" type="ORF">Mrose_02922</name>
</gene>
<dbReference type="AlphaFoldDB" id="A0A399ENN5"/>
<evidence type="ECO:0000313" key="2">
    <source>
        <dbReference type="Proteomes" id="UP000265341"/>
    </source>
</evidence>
<sequence length="49" mass="5466">MIATLGQVVQGEVEVRSPAVWVIGQVVRLRERLEAQRVTAALQPRQEVV</sequence>
<comment type="caution">
    <text evidence="1">The sequence shown here is derived from an EMBL/GenBank/DDBJ whole genome shotgun (WGS) entry which is preliminary data.</text>
</comment>
<evidence type="ECO:0000313" key="1">
    <source>
        <dbReference type="EMBL" id="RIH83761.1"/>
    </source>
</evidence>
<name>A0A399ENN5_9DEIN</name>
<dbReference type="Gene3D" id="3.30.950.10">
    <property type="entry name" value="Methyltransferase, Cobalt-precorrin-4 Transmethylase, Domain 2"/>
    <property type="match status" value="1"/>
</dbReference>
<dbReference type="EMBL" id="QWLA01000070">
    <property type="protein sequence ID" value="RIH83761.1"/>
    <property type="molecule type" value="Genomic_DNA"/>
</dbReference>